<accession>A0ABN6NFM9</accession>
<dbReference type="PANTHER" id="PTHR12526">
    <property type="entry name" value="GLYCOSYLTRANSFERASE"/>
    <property type="match status" value="1"/>
</dbReference>
<dbReference type="Gene3D" id="3.40.50.2000">
    <property type="entry name" value="Glycogen Phosphorylase B"/>
    <property type="match status" value="2"/>
</dbReference>
<dbReference type="SUPFAM" id="SSF53756">
    <property type="entry name" value="UDP-Glycosyltransferase/glycogen phosphorylase"/>
    <property type="match status" value="1"/>
</dbReference>
<protein>
    <submittedName>
        <fullName evidence="2">Glycosyl transferase</fullName>
    </submittedName>
</protein>
<evidence type="ECO:0000313" key="3">
    <source>
        <dbReference type="Proteomes" id="UP000831120"/>
    </source>
</evidence>
<dbReference type="InterPro" id="IPR028098">
    <property type="entry name" value="Glyco_trans_4-like_N"/>
</dbReference>
<reference evidence="2 3" key="1">
    <citation type="journal article" date="2022" name="Microbiol. Resour. Announc.">
        <title>Complete Genome Sequences of Thermus Strains Isolated from Senami Hot Spring in Japan.</title>
        <authorList>
            <person name="Miyazaki K."/>
        </authorList>
    </citation>
    <scope>NUCLEOTIDE SEQUENCE [LARGE SCALE GENOMIC DNA]</scope>
    <source>
        <strain evidence="2 3">SNM4-1</strain>
    </source>
</reference>
<gene>
    <name evidence="2" type="ORF">TbrSNM41_11760</name>
</gene>
<evidence type="ECO:0000259" key="1">
    <source>
        <dbReference type="Pfam" id="PF13439"/>
    </source>
</evidence>
<dbReference type="Pfam" id="PF13439">
    <property type="entry name" value="Glyco_transf_4"/>
    <property type="match status" value="1"/>
</dbReference>
<name>A0ABN6NFM9_THEBO</name>
<proteinExistence type="predicted"/>
<evidence type="ECO:0000313" key="2">
    <source>
        <dbReference type="EMBL" id="BDG16442.1"/>
    </source>
</evidence>
<dbReference type="PANTHER" id="PTHR12526:SF634">
    <property type="entry name" value="BLL3361 PROTEIN"/>
    <property type="match status" value="1"/>
</dbReference>
<dbReference type="CDD" id="cd03801">
    <property type="entry name" value="GT4_PimA-like"/>
    <property type="match status" value="1"/>
</dbReference>
<dbReference type="RefSeq" id="WP_071677855.1">
    <property type="nucleotide sequence ID" value="NZ_AP025593.1"/>
</dbReference>
<keyword evidence="2" id="KW-0808">Transferase</keyword>
<dbReference type="EMBL" id="AP025593">
    <property type="protein sequence ID" value="BDG16442.1"/>
    <property type="molecule type" value="Genomic_DNA"/>
</dbReference>
<organism evidence="2 3">
    <name type="scientific">Thermus brockianus</name>
    <dbReference type="NCBI Taxonomy" id="56956"/>
    <lineage>
        <taxon>Bacteria</taxon>
        <taxon>Thermotogati</taxon>
        <taxon>Deinococcota</taxon>
        <taxon>Deinococci</taxon>
        <taxon>Thermales</taxon>
        <taxon>Thermaceae</taxon>
        <taxon>Thermus</taxon>
    </lineage>
</organism>
<keyword evidence="3" id="KW-1185">Reference proteome</keyword>
<sequence length="350" mass="38925">MKVLFLTDAKTIGGSEVYLKETLPRLKALGLCPEAAMPATPGNLPIRQALAQAGIPVHAYTHLGAVPRGFDLVVASAWYPQSYRAFYKRFPGLIPLVHDQVEIFYPFGGRYLYRLGYRLLQAPNLKRAQAVLTVSRWAARWLREVHGVRRVYPVPNGVDTERFRPPLPGEKEALRARYGLEGKVVLVPARMSPEKNHLALLLTAKLLPHVTFLLVGTGELLRLWQGVARSLRLRNVHFLGRREDMPELYRAADAMCLPTLGENQSLATLEAMASGLPIVTTPIPAQRELIAHGVEGFLVPPLPWRLAPALQQAFALPELGANGRTRILREHTLQEAATNLREALLEIVHA</sequence>
<dbReference type="Proteomes" id="UP000831120">
    <property type="component" value="Chromosome"/>
</dbReference>
<feature type="domain" description="Glycosyltransferase subfamily 4-like N-terminal" evidence="1">
    <location>
        <begin position="12"/>
        <end position="162"/>
    </location>
</feature>
<dbReference type="Pfam" id="PF13692">
    <property type="entry name" value="Glyco_trans_1_4"/>
    <property type="match status" value="1"/>
</dbReference>
<dbReference type="GO" id="GO:0016740">
    <property type="term" value="F:transferase activity"/>
    <property type="evidence" value="ECO:0007669"/>
    <property type="project" value="UniProtKB-KW"/>
</dbReference>